<evidence type="ECO:0000256" key="2">
    <source>
        <dbReference type="ARBA" id="ARBA00022473"/>
    </source>
</evidence>
<dbReference type="InterPro" id="IPR003676">
    <property type="entry name" value="SAUR_fam"/>
</dbReference>
<keyword evidence="2" id="KW-0217">Developmental protein</keyword>
<keyword evidence="3" id="KW-0341">Growth regulation</keyword>
<organism evidence="4 5">
    <name type="scientific">Rubroshorea leprosula</name>
    <dbReference type="NCBI Taxonomy" id="152421"/>
    <lineage>
        <taxon>Eukaryota</taxon>
        <taxon>Viridiplantae</taxon>
        <taxon>Streptophyta</taxon>
        <taxon>Embryophyta</taxon>
        <taxon>Tracheophyta</taxon>
        <taxon>Spermatophyta</taxon>
        <taxon>Magnoliopsida</taxon>
        <taxon>eudicotyledons</taxon>
        <taxon>Gunneridae</taxon>
        <taxon>Pentapetalae</taxon>
        <taxon>rosids</taxon>
        <taxon>malvids</taxon>
        <taxon>Malvales</taxon>
        <taxon>Dipterocarpaceae</taxon>
        <taxon>Rubroshorea</taxon>
    </lineage>
</organism>
<comment type="similarity">
    <text evidence="1">Belongs to the ARG7 family.</text>
</comment>
<evidence type="ECO:0000313" key="4">
    <source>
        <dbReference type="EMBL" id="GKV23933.1"/>
    </source>
</evidence>
<dbReference type="PANTHER" id="PTHR31175:SF82">
    <property type="entry name" value="AUXIN-RESPONSIVE PROTEIN SAUR65"/>
    <property type="match status" value="1"/>
</dbReference>
<dbReference type="PANTHER" id="PTHR31175">
    <property type="entry name" value="AUXIN-RESPONSIVE FAMILY PROTEIN"/>
    <property type="match status" value="1"/>
</dbReference>
<evidence type="ECO:0000256" key="1">
    <source>
        <dbReference type="ARBA" id="ARBA00006974"/>
    </source>
</evidence>
<name>A0AAV5KH60_9ROSI</name>
<reference evidence="4 5" key="1">
    <citation type="journal article" date="2021" name="Commun. Biol.">
        <title>The genome of Shorea leprosula (Dipterocarpaceae) highlights the ecological relevance of drought in aseasonal tropical rainforests.</title>
        <authorList>
            <person name="Ng K.K.S."/>
            <person name="Kobayashi M.J."/>
            <person name="Fawcett J.A."/>
            <person name="Hatakeyama M."/>
            <person name="Paape T."/>
            <person name="Ng C.H."/>
            <person name="Ang C.C."/>
            <person name="Tnah L.H."/>
            <person name="Lee C.T."/>
            <person name="Nishiyama T."/>
            <person name="Sese J."/>
            <person name="O'Brien M.J."/>
            <person name="Copetti D."/>
            <person name="Mohd Noor M.I."/>
            <person name="Ong R.C."/>
            <person name="Putra M."/>
            <person name="Sireger I.Z."/>
            <person name="Indrioko S."/>
            <person name="Kosugi Y."/>
            <person name="Izuno A."/>
            <person name="Isagi Y."/>
            <person name="Lee S.L."/>
            <person name="Shimizu K.K."/>
        </authorList>
    </citation>
    <scope>NUCLEOTIDE SEQUENCE [LARGE SCALE GENOMIC DNA]</scope>
    <source>
        <strain evidence="4">214</strain>
    </source>
</reference>
<evidence type="ECO:0000256" key="3">
    <source>
        <dbReference type="ARBA" id="ARBA00022604"/>
    </source>
</evidence>
<dbReference type="Proteomes" id="UP001054252">
    <property type="component" value="Unassembled WGS sequence"/>
</dbReference>
<dbReference type="AlphaFoldDB" id="A0AAV5KH60"/>
<keyword evidence="5" id="KW-1185">Reference proteome</keyword>
<dbReference type="EMBL" id="BPVZ01000064">
    <property type="protein sequence ID" value="GKV23933.1"/>
    <property type="molecule type" value="Genomic_DNA"/>
</dbReference>
<protein>
    <recommendedName>
        <fullName evidence="6">Small auxin up regulated protein</fullName>
    </recommendedName>
</protein>
<dbReference type="GO" id="GO:0009733">
    <property type="term" value="P:response to auxin"/>
    <property type="evidence" value="ECO:0007669"/>
    <property type="project" value="InterPro"/>
</dbReference>
<evidence type="ECO:0000313" key="5">
    <source>
        <dbReference type="Proteomes" id="UP001054252"/>
    </source>
</evidence>
<proteinExistence type="inferred from homology"/>
<comment type="caution">
    <text evidence="4">The sequence shown here is derived from an EMBL/GenBank/DDBJ whole genome shotgun (WGS) entry which is preliminary data.</text>
</comment>
<accession>A0AAV5KH60</accession>
<evidence type="ECO:0008006" key="6">
    <source>
        <dbReference type="Google" id="ProtNLM"/>
    </source>
</evidence>
<gene>
    <name evidence="4" type="ORF">SLEP1_g33605</name>
</gene>
<dbReference type="Pfam" id="PF02519">
    <property type="entry name" value="Auxin_inducible"/>
    <property type="match status" value="1"/>
</dbReference>
<sequence>MISSKKLFKIARNWQKLATIKRKRIVLPTLQTDKGHFVINTTNQKRFVIPLEYPGNSTFSELLKITEEQFGFPGDGPTTSPCESEVMDYIILLIAHGVSKDLEKVLLVSITSRNFSLPYHFYEPQNMQKLLVCSC</sequence>